<protein>
    <submittedName>
        <fullName evidence="3">Uncharacterized protein</fullName>
    </submittedName>
</protein>
<keyword evidence="4" id="KW-1185">Reference proteome</keyword>
<organism evidence="3 4">
    <name type="scientific">Dactylonectria estremocensis</name>
    <dbReference type="NCBI Taxonomy" id="1079267"/>
    <lineage>
        <taxon>Eukaryota</taxon>
        <taxon>Fungi</taxon>
        <taxon>Dikarya</taxon>
        <taxon>Ascomycota</taxon>
        <taxon>Pezizomycotina</taxon>
        <taxon>Sordariomycetes</taxon>
        <taxon>Hypocreomycetidae</taxon>
        <taxon>Hypocreales</taxon>
        <taxon>Nectriaceae</taxon>
        <taxon>Dactylonectria</taxon>
    </lineage>
</organism>
<feature type="compositionally biased region" description="Basic residues" evidence="1">
    <location>
        <begin position="99"/>
        <end position="112"/>
    </location>
</feature>
<dbReference type="OrthoDB" id="5423884at2759"/>
<evidence type="ECO:0000313" key="4">
    <source>
        <dbReference type="Proteomes" id="UP000717696"/>
    </source>
</evidence>
<proteinExistence type="predicted"/>
<comment type="caution">
    <text evidence="3">The sequence shown here is derived from an EMBL/GenBank/DDBJ whole genome shotgun (WGS) entry which is preliminary data.</text>
</comment>
<feature type="transmembrane region" description="Helical" evidence="2">
    <location>
        <begin position="59"/>
        <end position="78"/>
    </location>
</feature>
<keyword evidence="2" id="KW-1133">Transmembrane helix</keyword>
<dbReference type="Proteomes" id="UP000717696">
    <property type="component" value="Unassembled WGS sequence"/>
</dbReference>
<keyword evidence="2" id="KW-0812">Transmembrane</keyword>
<evidence type="ECO:0000313" key="3">
    <source>
        <dbReference type="EMBL" id="KAH7133239.1"/>
    </source>
</evidence>
<dbReference type="EMBL" id="JAGMUU010000018">
    <property type="protein sequence ID" value="KAH7133239.1"/>
    <property type="molecule type" value="Genomic_DNA"/>
</dbReference>
<dbReference type="AlphaFoldDB" id="A0A9P9E697"/>
<accession>A0A9P9E697</accession>
<gene>
    <name evidence="3" type="ORF">B0J13DRAFT_561903</name>
</gene>
<reference evidence="3" key="1">
    <citation type="journal article" date="2021" name="Nat. Commun.">
        <title>Genetic determinants of endophytism in the Arabidopsis root mycobiome.</title>
        <authorList>
            <person name="Mesny F."/>
            <person name="Miyauchi S."/>
            <person name="Thiergart T."/>
            <person name="Pickel B."/>
            <person name="Atanasova L."/>
            <person name="Karlsson M."/>
            <person name="Huettel B."/>
            <person name="Barry K.W."/>
            <person name="Haridas S."/>
            <person name="Chen C."/>
            <person name="Bauer D."/>
            <person name="Andreopoulos W."/>
            <person name="Pangilinan J."/>
            <person name="LaButti K."/>
            <person name="Riley R."/>
            <person name="Lipzen A."/>
            <person name="Clum A."/>
            <person name="Drula E."/>
            <person name="Henrissat B."/>
            <person name="Kohler A."/>
            <person name="Grigoriev I.V."/>
            <person name="Martin F.M."/>
            <person name="Hacquard S."/>
        </authorList>
    </citation>
    <scope>NUCLEOTIDE SEQUENCE</scope>
    <source>
        <strain evidence="3">MPI-CAGE-AT-0021</strain>
    </source>
</reference>
<feature type="compositionally biased region" description="Basic and acidic residues" evidence="1">
    <location>
        <begin position="89"/>
        <end position="98"/>
    </location>
</feature>
<evidence type="ECO:0000256" key="2">
    <source>
        <dbReference type="SAM" id="Phobius"/>
    </source>
</evidence>
<keyword evidence="2" id="KW-0472">Membrane</keyword>
<sequence>MAPLQSSPGTNAGKQLVKSLATATVNPPQLVQRQDAPTATVTVFADSGNGTRTGLTGGAIAGIVIGSVVGVLLLIWIIRSCFNLGAPPQEREKWYRDPPRHRHRSRSTRRRSSISVPPPVIIQDSRSRSRRHASPSYVYATEADRGRRGSHHGY</sequence>
<evidence type="ECO:0000256" key="1">
    <source>
        <dbReference type="SAM" id="MobiDB-lite"/>
    </source>
</evidence>
<name>A0A9P9E697_9HYPO</name>
<feature type="region of interest" description="Disordered" evidence="1">
    <location>
        <begin position="88"/>
        <end position="154"/>
    </location>
</feature>